<dbReference type="AlphaFoldDB" id="A0AAV4B155"/>
<sequence>MRVEISLQEKRVQKLLKDFSQRMFQNWGIGRQLKTDNGHLLAACQAFYLFSLLHPLRHMDRKAVRKTEDPGVLRQGWVWDLEGKRALGELGMEESPRIKDVVSSSSIARGAVQLIGFLFFRLFGLAFG</sequence>
<proteinExistence type="predicted"/>
<organism evidence="1 2">
    <name type="scientific">Plakobranchus ocellatus</name>
    <dbReference type="NCBI Taxonomy" id="259542"/>
    <lineage>
        <taxon>Eukaryota</taxon>
        <taxon>Metazoa</taxon>
        <taxon>Spiralia</taxon>
        <taxon>Lophotrochozoa</taxon>
        <taxon>Mollusca</taxon>
        <taxon>Gastropoda</taxon>
        <taxon>Heterobranchia</taxon>
        <taxon>Euthyneura</taxon>
        <taxon>Panpulmonata</taxon>
        <taxon>Sacoglossa</taxon>
        <taxon>Placobranchoidea</taxon>
        <taxon>Plakobranchidae</taxon>
        <taxon>Plakobranchus</taxon>
    </lineage>
</organism>
<accession>A0AAV4B155</accession>
<dbReference type="Proteomes" id="UP000735302">
    <property type="component" value="Unassembled WGS sequence"/>
</dbReference>
<protein>
    <submittedName>
        <fullName evidence="1">Uncharacterized protein</fullName>
    </submittedName>
</protein>
<reference evidence="1 2" key="1">
    <citation type="journal article" date="2021" name="Elife">
        <title>Chloroplast acquisition without the gene transfer in kleptoplastic sea slugs, Plakobranchus ocellatus.</title>
        <authorList>
            <person name="Maeda T."/>
            <person name="Takahashi S."/>
            <person name="Yoshida T."/>
            <person name="Shimamura S."/>
            <person name="Takaki Y."/>
            <person name="Nagai Y."/>
            <person name="Toyoda A."/>
            <person name="Suzuki Y."/>
            <person name="Arimoto A."/>
            <person name="Ishii H."/>
            <person name="Satoh N."/>
            <person name="Nishiyama T."/>
            <person name="Hasebe M."/>
            <person name="Maruyama T."/>
            <person name="Minagawa J."/>
            <person name="Obokata J."/>
            <person name="Shigenobu S."/>
        </authorList>
    </citation>
    <scope>NUCLEOTIDE SEQUENCE [LARGE SCALE GENOMIC DNA]</scope>
</reference>
<name>A0AAV4B155_9GAST</name>
<comment type="caution">
    <text evidence="1">The sequence shown here is derived from an EMBL/GenBank/DDBJ whole genome shotgun (WGS) entry which is preliminary data.</text>
</comment>
<evidence type="ECO:0000313" key="1">
    <source>
        <dbReference type="EMBL" id="GFO13744.1"/>
    </source>
</evidence>
<gene>
    <name evidence="1" type="ORF">PoB_004024900</name>
</gene>
<keyword evidence="2" id="KW-1185">Reference proteome</keyword>
<evidence type="ECO:0000313" key="2">
    <source>
        <dbReference type="Proteomes" id="UP000735302"/>
    </source>
</evidence>
<dbReference type="EMBL" id="BLXT01004499">
    <property type="protein sequence ID" value="GFO13744.1"/>
    <property type="molecule type" value="Genomic_DNA"/>
</dbReference>